<proteinExistence type="predicted"/>
<sequence length="123" mass="13898">MTEFLISAPFLGVLPVTARNTAGHTGSAGHRVRNPKTRWTNFVPALSREQRSTRSDVQNSTLGIYRIRRPKQYSRDLQDQISPTILQGSTRSDITNSTLGIYRIRRPPQYSRDLLGQTSQTVL</sequence>
<reference evidence="1 2" key="1">
    <citation type="journal article" date="2021" name="Elife">
        <title>Chloroplast acquisition without the gene transfer in kleptoplastic sea slugs, Plakobranchus ocellatus.</title>
        <authorList>
            <person name="Maeda T."/>
            <person name="Takahashi S."/>
            <person name="Yoshida T."/>
            <person name="Shimamura S."/>
            <person name="Takaki Y."/>
            <person name="Nagai Y."/>
            <person name="Toyoda A."/>
            <person name="Suzuki Y."/>
            <person name="Arimoto A."/>
            <person name="Ishii H."/>
            <person name="Satoh N."/>
            <person name="Nishiyama T."/>
            <person name="Hasebe M."/>
            <person name="Maruyama T."/>
            <person name="Minagawa J."/>
            <person name="Obokata J."/>
            <person name="Shigenobu S."/>
        </authorList>
    </citation>
    <scope>NUCLEOTIDE SEQUENCE [LARGE SCALE GENOMIC DNA]</scope>
</reference>
<organism evidence="1 2">
    <name type="scientific">Plakobranchus ocellatus</name>
    <dbReference type="NCBI Taxonomy" id="259542"/>
    <lineage>
        <taxon>Eukaryota</taxon>
        <taxon>Metazoa</taxon>
        <taxon>Spiralia</taxon>
        <taxon>Lophotrochozoa</taxon>
        <taxon>Mollusca</taxon>
        <taxon>Gastropoda</taxon>
        <taxon>Heterobranchia</taxon>
        <taxon>Euthyneura</taxon>
        <taxon>Panpulmonata</taxon>
        <taxon>Sacoglossa</taxon>
        <taxon>Placobranchoidea</taxon>
        <taxon>Plakobranchidae</taxon>
        <taxon>Plakobranchus</taxon>
    </lineage>
</organism>
<dbReference type="EMBL" id="BLXT01005208">
    <property type="protein sequence ID" value="GFO20854.1"/>
    <property type="molecule type" value="Genomic_DNA"/>
</dbReference>
<accession>A0AAV4BL33</accession>
<evidence type="ECO:0000313" key="1">
    <source>
        <dbReference type="EMBL" id="GFO20854.1"/>
    </source>
</evidence>
<dbReference type="Proteomes" id="UP000735302">
    <property type="component" value="Unassembled WGS sequence"/>
</dbReference>
<protein>
    <submittedName>
        <fullName evidence="1">Uncharacterized protein</fullName>
    </submittedName>
</protein>
<evidence type="ECO:0000313" key="2">
    <source>
        <dbReference type="Proteomes" id="UP000735302"/>
    </source>
</evidence>
<dbReference type="AlphaFoldDB" id="A0AAV4BL33"/>
<keyword evidence="2" id="KW-1185">Reference proteome</keyword>
<name>A0AAV4BL33_9GAST</name>
<gene>
    <name evidence="1" type="ORF">PoB_004735900</name>
</gene>
<comment type="caution">
    <text evidence="1">The sequence shown here is derived from an EMBL/GenBank/DDBJ whole genome shotgun (WGS) entry which is preliminary data.</text>
</comment>